<dbReference type="Proteomes" id="UP000494125">
    <property type="component" value="Unassembled WGS sequence"/>
</dbReference>
<evidence type="ECO:0000313" key="1">
    <source>
        <dbReference type="EMBL" id="VWC08864.1"/>
    </source>
</evidence>
<dbReference type="AlphaFoldDB" id="A0A6P2PN45"/>
<dbReference type="EMBL" id="CABVPN010000030">
    <property type="protein sequence ID" value="VWC08864.1"/>
    <property type="molecule type" value="Genomic_DNA"/>
</dbReference>
<keyword evidence="2" id="KW-1185">Reference proteome</keyword>
<organism evidence="1 2">
    <name type="scientific">Burkholderia diffusa</name>
    <dbReference type="NCBI Taxonomy" id="488732"/>
    <lineage>
        <taxon>Bacteria</taxon>
        <taxon>Pseudomonadati</taxon>
        <taxon>Pseudomonadota</taxon>
        <taxon>Betaproteobacteria</taxon>
        <taxon>Burkholderiales</taxon>
        <taxon>Burkholderiaceae</taxon>
        <taxon>Burkholderia</taxon>
        <taxon>Burkholderia cepacia complex</taxon>
    </lineage>
</organism>
<protein>
    <submittedName>
        <fullName evidence="1">Uncharacterized protein</fullName>
    </submittedName>
</protein>
<evidence type="ECO:0000313" key="2">
    <source>
        <dbReference type="Proteomes" id="UP000494125"/>
    </source>
</evidence>
<accession>A0A6P2PN45</accession>
<sequence>MAVRATQPPLGARWPARWDDGVLASRYGPRGVRVFRATARYRANSGQVAPAISAAASQTTLHELTASSGGIASGVANSPR</sequence>
<gene>
    <name evidence="1" type="ORF">BDI24065_05250</name>
</gene>
<reference evidence="1 2" key="1">
    <citation type="submission" date="2019-09" db="EMBL/GenBank/DDBJ databases">
        <authorList>
            <person name="Depoorter E."/>
        </authorList>
    </citation>
    <scope>NUCLEOTIDE SEQUENCE [LARGE SCALE GENOMIC DNA]</scope>
    <source>
        <strain evidence="1">LMG 24065</strain>
    </source>
</reference>
<name>A0A6P2PN45_9BURK</name>
<proteinExistence type="predicted"/>